<reference evidence="1 2" key="1">
    <citation type="submission" date="2023-12" db="EMBL/GenBank/DDBJ databases">
        <title>Stenotrophomonas guangdongensis sp. nov., isolated from wilted pepper plants (Capsicum annuum).</title>
        <authorList>
            <person name="Qiu M."/>
            <person name="Li Y."/>
            <person name="Liu Q."/>
            <person name="Zhang X."/>
            <person name="Huang Y."/>
            <person name="Guo R."/>
            <person name="Hu M."/>
            <person name="Zhou J."/>
            <person name="Zhou X."/>
        </authorList>
    </citation>
    <scope>NUCLEOTIDE SEQUENCE [LARGE SCALE GENOMIC DNA]</scope>
    <source>
        <strain evidence="1 2">MH1</strain>
    </source>
</reference>
<dbReference type="EMBL" id="JAYFUH010000260">
    <property type="protein sequence ID" value="MEA5669522.1"/>
    <property type="molecule type" value="Genomic_DNA"/>
</dbReference>
<dbReference type="InterPro" id="IPR005358">
    <property type="entry name" value="Puta_zinc/iron-chelating_dom"/>
</dbReference>
<evidence type="ECO:0000313" key="2">
    <source>
        <dbReference type="Proteomes" id="UP001301653"/>
    </source>
</evidence>
<keyword evidence="2" id="KW-1185">Reference proteome</keyword>
<gene>
    <name evidence="1" type="ORF">VA603_18485</name>
</gene>
<accession>A0ABU5V8G4</accession>
<proteinExistence type="predicted"/>
<dbReference type="Pfam" id="PF03692">
    <property type="entry name" value="CxxCxxCC"/>
    <property type="match status" value="1"/>
</dbReference>
<dbReference type="RefSeq" id="WP_132865593.1">
    <property type="nucleotide sequence ID" value="NZ_JAYFUH010000260.1"/>
</dbReference>
<sequence length="107" mass="11924">MNRVEREKRAKITCATCDALCCQLTVVLDEKDDVPAHLTTHLPGGLHVMAKDQEGWCVALDGLHMQCRIYASRPTACRSFVMGGPYCRAERDEHARQGARTIALQLI</sequence>
<protein>
    <submittedName>
        <fullName evidence="1">YkgJ family cysteine cluster protein</fullName>
    </submittedName>
</protein>
<dbReference type="Proteomes" id="UP001301653">
    <property type="component" value="Unassembled WGS sequence"/>
</dbReference>
<organism evidence="1 2">
    <name type="scientific">Stenotrophomonas capsici</name>
    <dbReference type="NCBI Taxonomy" id="3110230"/>
    <lineage>
        <taxon>Bacteria</taxon>
        <taxon>Pseudomonadati</taxon>
        <taxon>Pseudomonadota</taxon>
        <taxon>Gammaproteobacteria</taxon>
        <taxon>Lysobacterales</taxon>
        <taxon>Lysobacteraceae</taxon>
        <taxon>Stenotrophomonas</taxon>
    </lineage>
</organism>
<comment type="caution">
    <text evidence="1">The sequence shown here is derived from an EMBL/GenBank/DDBJ whole genome shotgun (WGS) entry which is preliminary data.</text>
</comment>
<evidence type="ECO:0000313" key="1">
    <source>
        <dbReference type="EMBL" id="MEA5669522.1"/>
    </source>
</evidence>
<name>A0ABU5V8G4_9GAMM</name>